<protein>
    <recommendedName>
        <fullName evidence="10">C2H2-type domain-containing protein</fullName>
    </recommendedName>
</protein>
<keyword evidence="7" id="KW-0539">Nucleus</keyword>
<keyword evidence="6" id="KW-0804">Transcription</keyword>
<feature type="compositionally biased region" description="Polar residues" evidence="9">
    <location>
        <begin position="26"/>
        <end position="45"/>
    </location>
</feature>
<dbReference type="InterPro" id="IPR051061">
    <property type="entry name" value="Zinc_finger_trans_reg"/>
</dbReference>
<evidence type="ECO:0000256" key="9">
    <source>
        <dbReference type="SAM" id="MobiDB-lite"/>
    </source>
</evidence>
<evidence type="ECO:0000256" key="3">
    <source>
        <dbReference type="ARBA" id="ARBA00022771"/>
    </source>
</evidence>
<dbReference type="Gene3D" id="3.30.160.60">
    <property type="entry name" value="Classic Zinc Finger"/>
    <property type="match status" value="1"/>
</dbReference>
<feature type="region of interest" description="Disordered" evidence="9">
    <location>
        <begin position="324"/>
        <end position="405"/>
    </location>
</feature>
<evidence type="ECO:0000256" key="5">
    <source>
        <dbReference type="ARBA" id="ARBA00023015"/>
    </source>
</evidence>
<feature type="compositionally biased region" description="Basic and acidic residues" evidence="9">
    <location>
        <begin position="62"/>
        <end position="71"/>
    </location>
</feature>
<evidence type="ECO:0000256" key="4">
    <source>
        <dbReference type="ARBA" id="ARBA00022833"/>
    </source>
</evidence>
<dbReference type="PANTHER" id="PTHR46179:SF13">
    <property type="entry name" value="C2H2-TYPE DOMAIN-CONTAINING PROTEIN"/>
    <property type="match status" value="1"/>
</dbReference>
<evidence type="ECO:0000313" key="12">
    <source>
        <dbReference type="Proteomes" id="UP000799640"/>
    </source>
</evidence>
<evidence type="ECO:0000313" key="11">
    <source>
        <dbReference type="EMBL" id="KAF2400382.1"/>
    </source>
</evidence>
<accession>A0A6G1HWJ7</accession>
<comment type="subcellular location">
    <subcellularLocation>
        <location evidence="1">Nucleus</location>
    </subcellularLocation>
</comment>
<sequence>MVRFIQDSGPFTPILRYQNDSNFVNLPSAPVTSRSNAPRSDSGYATQPPHTPSSTVIGLGEGSKDLSDARRPWPQGYYTSGQAAPMLVNTHGEAASKTSIFQGYKKIYRCARADCDKQCRSHSELTKHNMKHEKPFKCTELGCARDTGFTSNNDLDRHKKSVHKIEIPGSSSYRCASLKCPKSNHIWPRLDNFKAHIKRLHPDENPETLALRSIIMVPRSRRGDEALLLGMDASKYSMPSSGDARLLTEASGWSSIRGVKRKNDEPHEGSREKRVQIAEGAEKPTDSSSSQDVSLLDEAYDMDLPEAPASCNPNELLTNQTWTTSLSPTLTRQNLPPTVTETDLTTSNVETQQEDPNVPGRLQRSAVADASHTNAETSVAPSTTLTESAEPNERLSDDTEDSMGTTEAMEAPATLAQAMANLISENRLTNPEHLVQQVAQFIQRSGLARNVVDNGSNAATPRPSNMVAELDSTRSLPRNRDSSGTFKCRDCGKFSNRACDMKKHEKRHSRPYGCTFTGCMKTLGSKVNSPLS</sequence>
<evidence type="ECO:0000256" key="6">
    <source>
        <dbReference type="ARBA" id="ARBA00023163"/>
    </source>
</evidence>
<dbReference type="GO" id="GO:0005634">
    <property type="term" value="C:nucleus"/>
    <property type="evidence" value="ECO:0007669"/>
    <property type="project" value="UniProtKB-SubCell"/>
</dbReference>
<dbReference type="OrthoDB" id="6077919at2759"/>
<reference evidence="11" key="1">
    <citation type="journal article" date="2020" name="Stud. Mycol.">
        <title>101 Dothideomycetes genomes: a test case for predicting lifestyles and emergence of pathogens.</title>
        <authorList>
            <person name="Haridas S."/>
            <person name="Albert R."/>
            <person name="Binder M."/>
            <person name="Bloem J."/>
            <person name="Labutti K."/>
            <person name="Salamov A."/>
            <person name="Andreopoulos B."/>
            <person name="Baker S."/>
            <person name="Barry K."/>
            <person name="Bills G."/>
            <person name="Bluhm B."/>
            <person name="Cannon C."/>
            <person name="Castanera R."/>
            <person name="Culley D."/>
            <person name="Daum C."/>
            <person name="Ezra D."/>
            <person name="Gonzalez J."/>
            <person name="Henrissat B."/>
            <person name="Kuo A."/>
            <person name="Liang C."/>
            <person name="Lipzen A."/>
            <person name="Lutzoni F."/>
            <person name="Magnuson J."/>
            <person name="Mondo S."/>
            <person name="Nolan M."/>
            <person name="Ohm R."/>
            <person name="Pangilinan J."/>
            <person name="Park H.-J."/>
            <person name="Ramirez L."/>
            <person name="Alfaro M."/>
            <person name="Sun H."/>
            <person name="Tritt A."/>
            <person name="Yoshinaga Y."/>
            <person name="Zwiers L.-H."/>
            <person name="Turgeon B."/>
            <person name="Goodwin S."/>
            <person name="Spatafora J."/>
            <person name="Crous P."/>
            <person name="Grigoriev I."/>
        </authorList>
    </citation>
    <scope>NUCLEOTIDE SEQUENCE</scope>
    <source>
        <strain evidence="11">CBS 262.69</strain>
    </source>
</reference>
<keyword evidence="12" id="KW-1185">Reference proteome</keyword>
<feature type="compositionally biased region" description="Basic and acidic residues" evidence="9">
    <location>
        <begin position="261"/>
        <end position="285"/>
    </location>
</feature>
<dbReference type="AlphaFoldDB" id="A0A6G1HWJ7"/>
<gene>
    <name evidence="11" type="ORF">EJ06DRAFT_428055</name>
</gene>
<name>A0A6G1HWJ7_9PEZI</name>
<organism evidence="11 12">
    <name type="scientific">Trichodelitschia bisporula</name>
    <dbReference type="NCBI Taxonomy" id="703511"/>
    <lineage>
        <taxon>Eukaryota</taxon>
        <taxon>Fungi</taxon>
        <taxon>Dikarya</taxon>
        <taxon>Ascomycota</taxon>
        <taxon>Pezizomycotina</taxon>
        <taxon>Dothideomycetes</taxon>
        <taxon>Dothideomycetes incertae sedis</taxon>
        <taxon>Phaeotrichales</taxon>
        <taxon>Phaeotrichaceae</taxon>
        <taxon>Trichodelitschia</taxon>
    </lineage>
</organism>
<feature type="compositionally biased region" description="Polar residues" evidence="9">
    <location>
        <begin position="324"/>
        <end position="355"/>
    </location>
</feature>
<feature type="region of interest" description="Disordered" evidence="9">
    <location>
        <begin position="257"/>
        <end position="292"/>
    </location>
</feature>
<feature type="domain" description="C2H2-type" evidence="10">
    <location>
        <begin position="108"/>
        <end position="132"/>
    </location>
</feature>
<dbReference type="InterPro" id="IPR013087">
    <property type="entry name" value="Znf_C2H2_type"/>
</dbReference>
<dbReference type="GO" id="GO:0008270">
    <property type="term" value="F:zinc ion binding"/>
    <property type="evidence" value="ECO:0007669"/>
    <property type="project" value="UniProtKB-KW"/>
</dbReference>
<dbReference type="PROSITE" id="PS50157">
    <property type="entry name" value="ZINC_FINGER_C2H2_2"/>
    <property type="match status" value="2"/>
</dbReference>
<dbReference type="EMBL" id="ML996695">
    <property type="protein sequence ID" value="KAF2400382.1"/>
    <property type="molecule type" value="Genomic_DNA"/>
</dbReference>
<keyword evidence="2" id="KW-0479">Metal-binding</keyword>
<feature type="domain" description="C2H2-type" evidence="10">
    <location>
        <begin position="486"/>
        <end position="513"/>
    </location>
</feature>
<proteinExistence type="predicted"/>
<keyword evidence="5" id="KW-0805">Transcription regulation</keyword>
<feature type="compositionally biased region" description="Polar residues" evidence="9">
    <location>
        <begin position="371"/>
        <end position="389"/>
    </location>
</feature>
<feature type="region of interest" description="Disordered" evidence="9">
    <location>
        <begin position="26"/>
        <end position="74"/>
    </location>
</feature>
<evidence type="ECO:0000256" key="7">
    <source>
        <dbReference type="ARBA" id="ARBA00023242"/>
    </source>
</evidence>
<evidence type="ECO:0000256" key="1">
    <source>
        <dbReference type="ARBA" id="ARBA00004123"/>
    </source>
</evidence>
<evidence type="ECO:0000259" key="10">
    <source>
        <dbReference type="PROSITE" id="PS50157"/>
    </source>
</evidence>
<evidence type="ECO:0000256" key="2">
    <source>
        <dbReference type="ARBA" id="ARBA00022723"/>
    </source>
</evidence>
<dbReference type="Proteomes" id="UP000799640">
    <property type="component" value="Unassembled WGS sequence"/>
</dbReference>
<keyword evidence="4" id="KW-0862">Zinc</keyword>
<evidence type="ECO:0000256" key="8">
    <source>
        <dbReference type="PROSITE-ProRule" id="PRU00042"/>
    </source>
</evidence>
<dbReference type="PROSITE" id="PS00028">
    <property type="entry name" value="ZINC_FINGER_C2H2_1"/>
    <property type="match status" value="1"/>
</dbReference>
<keyword evidence="3 8" id="KW-0863">Zinc-finger</keyword>
<dbReference type="SMART" id="SM00355">
    <property type="entry name" value="ZnF_C2H2"/>
    <property type="match status" value="3"/>
</dbReference>
<dbReference type="PANTHER" id="PTHR46179">
    <property type="entry name" value="ZINC FINGER PROTEIN"/>
    <property type="match status" value="1"/>
</dbReference>
<dbReference type="GO" id="GO:0006357">
    <property type="term" value="P:regulation of transcription by RNA polymerase II"/>
    <property type="evidence" value="ECO:0007669"/>
    <property type="project" value="TreeGrafter"/>
</dbReference>